<name>A0ABT0UJG3_9ACTN</name>
<feature type="compositionally biased region" description="Gly residues" evidence="1">
    <location>
        <begin position="1"/>
        <end position="11"/>
    </location>
</feature>
<reference evidence="3" key="1">
    <citation type="submission" date="2022-06" db="EMBL/GenBank/DDBJ databases">
        <title>Genome public.</title>
        <authorList>
            <person name="Sun Q."/>
        </authorList>
    </citation>
    <scope>NUCLEOTIDE SEQUENCE</scope>
    <source>
        <strain evidence="3">CWNU-1</strain>
    </source>
</reference>
<comment type="caution">
    <text evidence="3">The sequence shown here is derived from an EMBL/GenBank/DDBJ whole genome shotgun (WGS) entry which is preliminary data.</text>
</comment>
<accession>A0ABT0UJG3</accession>
<keyword evidence="2" id="KW-0472">Membrane</keyword>
<sequence>MRQPGAGGGSGAPKDGWTGIQIQLSGSGDNAHLTVGVSRPGDWVVSEPGPAVDSAGKEVRGSEGCAAPRIDPMECFATSDLHVKVKYQPADQYWAFQRIETVSFLALAGLLAGFCSWWLRRLA</sequence>
<keyword evidence="2" id="KW-1133">Transmembrane helix</keyword>
<evidence type="ECO:0000313" key="4">
    <source>
        <dbReference type="Proteomes" id="UP001431429"/>
    </source>
</evidence>
<dbReference type="Proteomes" id="UP001431429">
    <property type="component" value="Unassembled WGS sequence"/>
</dbReference>
<feature type="region of interest" description="Disordered" evidence="1">
    <location>
        <begin position="1"/>
        <end position="21"/>
    </location>
</feature>
<evidence type="ECO:0000256" key="2">
    <source>
        <dbReference type="SAM" id="Phobius"/>
    </source>
</evidence>
<gene>
    <name evidence="3" type="ORF">NBG84_08445</name>
</gene>
<dbReference type="EMBL" id="JAMQAW010000007">
    <property type="protein sequence ID" value="MCM2388326.1"/>
    <property type="molecule type" value="Genomic_DNA"/>
</dbReference>
<dbReference type="RefSeq" id="WP_250918810.1">
    <property type="nucleotide sequence ID" value="NZ_JAMQAW010000007.1"/>
</dbReference>
<evidence type="ECO:0000313" key="3">
    <source>
        <dbReference type="EMBL" id="MCM2388326.1"/>
    </source>
</evidence>
<keyword evidence="4" id="KW-1185">Reference proteome</keyword>
<protein>
    <submittedName>
        <fullName evidence="3">Uncharacterized protein</fullName>
    </submittedName>
</protein>
<evidence type="ECO:0000256" key="1">
    <source>
        <dbReference type="SAM" id="MobiDB-lite"/>
    </source>
</evidence>
<proteinExistence type="predicted"/>
<organism evidence="3 4">
    <name type="scientific">Streptomyces albipurpureus</name>
    <dbReference type="NCBI Taxonomy" id="2897419"/>
    <lineage>
        <taxon>Bacteria</taxon>
        <taxon>Bacillati</taxon>
        <taxon>Actinomycetota</taxon>
        <taxon>Actinomycetes</taxon>
        <taxon>Kitasatosporales</taxon>
        <taxon>Streptomycetaceae</taxon>
        <taxon>Streptomyces</taxon>
    </lineage>
</organism>
<keyword evidence="2" id="KW-0812">Transmembrane</keyword>
<feature type="transmembrane region" description="Helical" evidence="2">
    <location>
        <begin position="102"/>
        <end position="119"/>
    </location>
</feature>